<proteinExistence type="inferred from homology"/>
<sequence>MTNRFFTPALLACTLAAGTLPIGVQAAGFIEDSKASLMLRNQYYNRDYKDDGSKSQIREWAQGFIAQYASGYTQGTLGFGLDAQAFLGIKLDSSPDRTGSNLLPVHDDGRAADDFSELGLTGRMRLSKTELLLGTQYPQLPIALTPSTRLYPETFRGASLRSQDIDNLNLQVGRFDRVNLRDSSNNETIGVAAPNARFDRNARSNDFSYIGGYYQWSPTLQLRYFHARLEDIYRQDYAGFSHRLPLGPGALRSQLRYFDSREDGEARAGQVDNRNTTFNLTYDIAGHSIGAGFQHMSGDTAMPYIMGADPDGLSEFLYSSDFVNPRETAWQIRHDYDFAALGIPGLSSWARWVHGYDIELPDRLGGKDRTETEKQIQLAYVIQSGPARGLALRVRHSWYTNDFSNTANFRDDRELRILIDYKLDLL</sequence>
<dbReference type="GO" id="GO:0015288">
    <property type="term" value="F:porin activity"/>
    <property type="evidence" value="ECO:0007669"/>
    <property type="project" value="TreeGrafter"/>
</dbReference>
<dbReference type="AlphaFoldDB" id="A0A443ZK92"/>
<name>A0A443ZK92_9PSED</name>
<evidence type="ECO:0000313" key="6">
    <source>
        <dbReference type="Proteomes" id="UP000288983"/>
    </source>
</evidence>
<comment type="similarity">
    <text evidence="1">Belongs to the outer membrane porin (Opr) (TC 1.B.25) family.</text>
</comment>
<dbReference type="InterPro" id="IPR023614">
    <property type="entry name" value="Porin_dom_sf"/>
</dbReference>
<keyword evidence="3 4" id="KW-0732">Signal</keyword>
<organism evidence="5 6">
    <name type="scientific">Pseudomonas alkylphenolica</name>
    <dbReference type="NCBI Taxonomy" id="237609"/>
    <lineage>
        <taxon>Bacteria</taxon>
        <taxon>Pseudomonadati</taxon>
        <taxon>Pseudomonadota</taxon>
        <taxon>Gammaproteobacteria</taxon>
        <taxon>Pseudomonadales</taxon>
        <taxon>Pseudomonadaceae</taxon>
        <taxon>Pseudomonas</taxon>
    </lineage>
</organism>
<dbReference type="Pfam" id="PF03573">
    <property type="entry name" value="OprD"/>
    <property type="match status" value="1"/>
</dbReference>
<evidence type="ECO:0000256" key="1">
    <source>
        <dbReference type="ARBA" id="ARBA00009075"/>
    </source>
</evidence>
<dbReference type="PANTHER" id="PTHR34596">
    <property type="entry name" value="CHITOPORIN"/>
    <property type="match status" value="1"/>
</dbReference>
<dbReference type="Proteomes" id="UP000288983">
    <property type="component" value="Unassembled WGS sequence"/>
</dbReference>
<evidence type="ECO:0000256" key="2">
    <source>
        <dbReference type="ARBA" id="ARBA00022448"/>
    </source>
</evidence>
<keyword evidence="2" id="KW-0813">Transport</keyword>
<comment type="caution">
    <text evidence="5">The sequence shown here is derived from an EMBL/GenBank/DDBJ whole genome shotgun (WGS) entry which is preliminary data.</text>
</comment>
<evidence type="ECO:0000256" key="3">
    <source>
        <dbReference type="ARBA" id="ARBA00022729"/>
    </source>
</evidence>
<gene>
    <name evidence="5" type="ORF">DM813_22120</name>
</gene>
<dbReference type="PANTHER" id="PTHR34596:SF2">
    <property type="entry name" value="CHITOPORIN"/>
    <property type="match status" value="1"/>
</dbReference>
<dbReference type="GO" id="GO:0016020">
    <property type="term" value="C:membrane"/>
    <property type="evidence" value="ECO:0007669"/>
    <property type="project" value="InterPro"/>
</dbReference>
<reference evidence="5 6" key="1">
    <citation type="submission" date="2018-06" db="EMBL/GenBank/DDBJ databases">
        <title>Bacteria isolated from soil of Wuhan.</title>
        <authorList>
            <person name="Wei X."/>
            <person name="Chunhua H."/>
        </authorList>
    </citation>
    <scope>NUCLEOTIDE SEQUENCE [LARGE SCALE GENOMIC DNA]</scope>
    <source>
        <strain evidence="6">xwS2</strain>
    </source>
</reference>
<protein>
    <submittedName>
        <fullName evidence="5">Outer membrane porin, OprD family</fullName>
    </submittedName>
</protein>
<evidence type="ECO:0000256" key="4">
    <source>
        <dbReference type="SAM" id="SignalP"/>
    </source>
</evidence>
<dbReference type="EMBL" id="QJRG01000048">
    <property type="protein sequence ID" value="RWU19320.1"/>
    <property type="molecule type" value="Genomic_DNA"/>
</dbReference>
<dbReference type="Gene3D" id="2.40.160.10">
    <property type="entry name" value="Porin"/>
    <property type="match status" value="1"/>
</dbReference>
<evidence type="ECO:0000313" key="5">
    <source>
        <dbReference type="EMBL" id="RWU19320.1"/>
    </source>
</evidence>
<dbReference type="OrthoDB" id="6759120at2"/>
<dbReference type="InterPro" id="IPR005318">
    <property type="entry name" value="OM_porin_bac"/>
</dbReference>
<accession>A0A443ZK92</accession>
<feature type="signal peptide" evidence="4">
    <location>
        <begin position="1"/>
        <end position="26"/>
    </location>
</feature>
<feature type="chain" id="PRO_5019125894" evidence="4">
    <location>
        <begin position="27"/>
        <end position="426"/>
    </location>
</feature>